<feature type="domain" description="Large ribosomal subunit protein bL25 L25" evidence="7">
    <location>
        <begin position="5"/>
        <end position="92"/>
    </location>
</feature>
<accession>A0A934J6H2</accession>
<evidence type="ECO:0000256" key="5">
    <source>
        <dbReference type="HAMAP-Rule" id="MF_01334"/>
    </source>
</evidence>
<dbReference type="GO" id="GO:0006412">
    <property type="term" value="P:translation"/>
    <property type="evidence" value="ECO:0007669"/>
    <property type="project" value="UniProtKB-UniRule"/>
</dbReference>
<protein>
    <recommendedName>
        <fullName evidence="5">Large ribosomal subunit protein bL25</fullName>
    </recommendedName>
    <alternativeName>
        <fullName evidence="5">General stress protein CTC</fullName>
    </alternativeName>
</protein>
<proteinExistence type="inferred from homology"/>
<evidence type="ECO:0000256" key="2">
    <source>
        <dbReference type="ARBA" id="ARBA00022884"/>
    </source>
</evidence>
<dbReference type="InterPro" id="IPR011035">
    <property type="entry name" value="Ribosomal_bL25/Gln-tRNA_synth"/>
</dbReference>
<dbReference type="HAMAP" id="MF_01334">
    <property type="entry name" value="Ribosomal_bL25_CTC"/>
    <property type="match status" value="1"/>
</dbReference>
<dbReference type="PANTHER" id="PTHR33284">
    <property type="entry name" value="RIBOSOMAL PROTEIN L25/GLN-TRNA SYNTHETASE, ANTI-CODON-BINDING DOMAIN-CONTAINING PROTEIN"/>
    <property type="match status" value="1"/>
</dbReference>
<dbReference type="AlphaFoldDB" id="A0A934J6H2"/>
<comment type="function">
    <text evidence="5">This is one of the proteins that binds to the 5S RNA in the ribosome where it forms part of the central protuberance.</text>
</comment>
<dbReference type="Gene3D" id="2.170.120.20">
    <property type="entry name" value="Ribosomal protein L25, beta domain"/>
    <property type="match status" value="1"/>
</dbReference>
<comment type="subunit">
    <text evidence="5">Part of the 50S ribosomal subunit; part of the 5S rRNA/L5/L18/L25 subcomplex. Contacts the 5S rRNA. Binds to the 5S rRNA independently of L5 and L18.</text>
</comment>
<keyword evidence="3 5" id="KW-0689">Ribosomal protein</keyword>
<keyword evidence="4 5" id="KW-0687">Ribonucleoprotein</keyword>
<keyword evidence="1 5" id="KW-0699">rRNA-binding</keyword>
<organism evidence="9 10">
    <name type="scientific">Paenibacillus roseus</name>
    <dbReference type="NCBI Taxonomy" id="2798579"/>
    <lineage>
        <taxon>Bacteria</taxon>
        <taxon>Bacillati</taxon>
        <taxon>Bacillota</taxon>
        <taxon>Bacilli</taxon>
        <taxon>Bacillales</taxon>
        <taxon>Paenibacillaceae</taxon>
        <taxon>Paenibacillus</taxon>
    </lineage>
</organism>
<sequence>MSTMLQVERRQSKTKGELRKLRQEGKIPGVIYGKQVKESTPLSVDEKQVLHILRHHPNAVLEIQVPSGGTQPVMLGELQRHPISKHIIHIDFHQINMNEKVKTSVRVELSGDAPGAKEGGILQILQHEIEIQCLPSRIPESVVVDVSHLQIGENVLLDHLKLPEGVEARADSDLVIVTILAPQKELSEAEAVEEEKAIDAAEKRSEEAKMEDISTSL</sequence>
<comment type="similarity">
    <text evidence="5">Belongs to the bacterial ribosomal protein bL25 family. CTC subfamily.</text>
</comment>
<dbReference type="SUPFAM" id="SSF50715">
    <property type="entry name" value="Ribosomal protein L25-like"/>
    <property type="match status" value="1"/>
</dbReference>
<name>A0A934J6H2_9BACL</name>
<evidence type="ECO:0000259" key="8">
    <source>
        <dbReference type="Pfam" id="PF14693"/>
    </source>
</evidence>
<keyword evidence="2 5" id="KW-0694">RNA-binding</keyword>
<dbReference type="Gene3D" id="2.40.240.10">
    <property type="entry name" value="Ribosomal Protein L25, Chain P"/>
    <property type="match status" value="1"/>
</dbReference>
<evidence type="ECO:0000256" key="4">
    <source>
        <dbReference type="ARBA" id="ARBA00023274"/>
    </source>
</evidence>
<evidence type="ECO:0000256" key="1">
    <source>
        <dbReference type="ARBA" id="ARBA00022730"/>
    </source>
</evidence>
<dbReference type="Pfam" id="PF01386">
    <property type="entry name" value="Ribosomal_L25p"/>
    <property type="match status" value="1"/>
</dbReference>
<evidence type="ECO:0000313" key="10">
    <source>
        <dbReference type="Proteomes" id="UP000640274"/>
    </source>
</evidence>
<dbReference type="GO" id="GO:0003735">
    <property type="term" value="F:structural constituent of ribosome"/>
    <property type="evidence" value="ECO:0007669"/>
    <property type="project" value="InterPro"/>
</dbReference>
<reference evidence="9" key="1">
    <citation type="submission" date="2020-12" db="EMBL/GenBank/DDBJ databases">
        <authorList>
            <person name="Huq M.A."/>
        </authorList>
    </citation>
    <scope>NUCLEOTIDE SEQUENCE</scope>
    <source>
        <strain evidence="9">MAHUQ-46</strain>
    </source>
</reference>
<dbReference type="Proteomes" id="UP000640274">
    <property type="component" value="Unassembled WGS sequence"/>
</dbReference>
<evidence type="ECO:0000256" key="3">
    <source>
        <dbReference type="ARBA" id="ARBA00022980"/>
    </source>
</evidence>
<dbReference type="RefSeq" id="WP_199018832.1">
    <property type="nucleotide sequence ID" value="NZ_JAELUP010000023.1"/>
</dbReference>
<dbReference type="InterPro" id="IPR037121">
    <property type="entry name" value="Ribosomal_bL25_C"/>
</dbReference>
<dbReference type="InterPro" id="IPR001021">
    <property type="entry name" value="Ribosomal_bL25_long"/>
</dbReference>
<dbReference type="GO" id="GO:0008097">
    <property type="term" value="F:5S rRNA binding"/>
    <property type="evidence" value="ECO:0007669"/>
    <property type="project" value="InterPro"/>
</dbReference>
<dbReference type="CDD" id="cd00495">
    <property type="entry name" value="Ribosomal_L25_TL5_CTC"/>
    <property type="match status" value="1"/>
</dbReference>
<evidence type="ECO:0000259" key="7">
    <source>
        <dbReference type="Pfam" id="PF01386"/>
    </source>
</evidence>
<dbReference type="PANTHER" id="PTHR33284:SF1">
    <property type="entry name" value="RIBOSOMAL PROTEIN L25_GLN-TRNA SYNTHETASE, ANTI-CODON-BINDING DOMAIN-CONTAINING PROTEIN"/>
    <property type="match status" value="1"/>
</dbReference>
<feature type="region of interest" description="Disordered" evidence="6">
    <location>
        <begin position="191"/>
        <end position="217"/>
    </location>
</feature>
<keyword evidence="10" id="KW-1185">Reference proteome</keyword>
<dbReference type="NCBIfam" id="TIGR00731">
    <property type="entry name" value="bL25_bact_ctc"/>
    <property type="match status" value="1"/>
</dbReference>
<evidence type="ECO:0000313" key="9">
    <source>
        <dbReference type="EMBL" id="MBJ6361282.1"/>
    </source>
</evidence>
<gene>
    <name evidence="5" type="primary">rplY</name>
    <name evidence="5" type="synonym">ctc</name>
    <name evidence="9" type="ORF">JFN88_08165</name>
</gene>
<dbReference type="InterPro" id="IPR020930">
    <property type="entry name" value="Ribosomal_uL5_bac-type"/>
</dbReference>
<evidence type="ECO:0000256" key="6">
    <source>
        <dbReference type="SAM" id="MobiDB-lite"/>
    </source>
</evidence>
<dbReference type="Pfam" id="PF14693">
    <property type="entry name" value="Ribosomal_TL5_C"/>
    <property type="match status" value="1"/>
</dbReference>
<dbReference type="InterPro" id="IPR020056">
    <property type="entry name" value="Rbsml_bL25/Gln-tRNA_synth_N"/>
</dbReference>
<dbReference type="GO" id="GO:0022625">
    <property type="term" value="C:cytosolic large ribosomal subunit"/>
    <property type="evidence" value="ECO:0007669"/>
    <property type="project" value="TreeGrafter"/>
</dbReference>
<comment type="caution">
    <text evidence="9">The sequence shown here is derived from an EMBL/GenBank/DDBJ whole genome shotgun (WGS) entry which is preliminary data.</text>
</comment>
<dbReference type="EMBL" id="JAELUP010000023">
    <property type="protein sequence ID" value="MBJ6361282.1"/>
    <property type="molecule type" value="Genomic_DNA"/>
</dbReference>
<feature type="domain" description="Large ribosomal subunit protein bL25 beta" evidence="8">
    <location>
        <begin position="100"/>
        <end position="183"/>
    </location>
</feature>
<dbReference type="InterPro" id="IPR029751">
    <property type="entry name" value="Ribosomal_L25_dom"/>
</dbReference>
<dbReference type="InterPro" id="IPR020057">
    <property type="entry name" value="Ribosomal_bL25_b-dom"/>
</dbReference>
<feature type="compositionally biased region" description="Basic and acidic residues" evidence="6">
    <location>
        <begin position="194"/>
        <end position="217"/>
    </location>
</feature>